<dbReference type="SMART" id="SM00408">
    <property type="entry name" value="IGc2"/>
    <property type="match status" value="3"/>
</dbReference>
<protein>
    <submittedName>
        <fullName evidence="5">T-cell surface protein tactile-like</fullName>
    </submittedName>
</protein>
<feature type="compositionally biased region" description="Pro residues" evidence="1">
    <location>
        <begin position="482"/>
        <end position="493"/>
    </location>
</feature>
<dbReference type="Pfam" id="PF07686">
    <property type="entry name" value="V-set"/>
    <property type="match status" value="1"/>
</dbReference>
<feature type="region of interest" description="Disordered" evidence="1">
    <location>
        <begin position="337"/>
        <end position="437"/>
    </location>
</feature>
<feature type="compositionally biased region" description="Polar residues" evidence="1">
    <location>
        <begin position="398"/>
        <end position="411"/>
    </location>
</feature>
<dbReference type="PANTHER" id="PTHR15317:SF1">
    <property type="entry name" value="T-CELL SURFACE PROTEIN TACTILE"/>
    <property type="match status" value="1"/>
</dbReference>
<dbReference type="GO" id="GO:0006954">
    <property type="term" value="P:inflammatory response"/>
    <property type="evidence" value="ECO:0007669"/>
    <property type="project" value="TreeGrafter"/>
</dbReference>
<feature type="compositionally biased region" description="Low complexity" evidence="1">
    <location>
        <begin position="338"/>
        <end position="359"/>
    </location>
</feature>
<evidence type="ECO:0000259" key="3">
    <source>
        <dbReference type="PROSITE" id="PS50835"/>
    </source>
</evidence>
<feature type="transmembrane region" description="Helical" evidence="2">
    <location>
        <begin position="453"/>
        <end position="471"/>
    </location>
</feature>
<dbReference type="GO" id="GO:0007160">
    <property type="term" value="P:cell-matrix adhesion"/>
    <property type="evidence" value="ECO:0007669"/>
    <property type="project" value="TreeGrafter"/>
</dbReference>
<feature type="domain" description="Ig-like" evidence="3">
    <location>
        <begin position="145"/>
        <end position="231"/>
    </location>
</feature>
<dbReference type="InterPro" id="IPR007110">
    <property type="entry name" value="Ig-like_dom"/>
</dbReference>
<dbReference type="OrthoDB" id="10012075at2759"/>
<organism evidence="4 5">
    <name type="scientific">Carassius auratus</name>
    <name type="common">Goldfish</name>
    <dbReference type="NCBI Taxonomy" id="7957"/>
    <lineage>
        <taxon>Eukaryota</taxon>
        <taxon>Metazoa</taxon>
        <taxon>Chordata</taxon>
        <taxon>Craniata</taxon>
        <taxon>Vertebrata</taxon>
        <taxon>Euteleostomi</taxon>
        <taxon>Actinopterygii</taxon>
        <taxon>Neopterygii</taxon>
        <taxon>Teleostei</taxon>
        <taxon>Ostariophysi</taxon>
        <taxon>Cypriniformes</taxon>
        <taxon>Cyprinidae</taxon>
        <taxon>Cyprininae</taxon>
        <taxon>Carassius</taxon>
    </lineage>
</organism>
<dbReference type="Proteomes" id="UP000515129">
    <property type="component" value="Chromosome 10"/>
</dbReference>
<dbReference type="Gene3D" id="2.60.40.10">
    <property type="entry name" value="Immunoglobulins"/>
    <property type="match status" value="3"/>
</dbReference>
<feature type="compositionally biased region" description="Low complexity" evidence="1">
    <location>
        <begin position="412"/>
        <end position="424"/>
    </location>
</feature>
<dbReference type="InterPro" id="IPR036179">
    <property type="entry name" value="Ig-like_dom_sf"/>
</dbReference>
<dbReference type="InterPro" id="IPR042381">
    <property type="entry name" value="CD96"/>
</dbReference>
<feature type="region of interest" description="Disordered" evidence="1">
    <location>
        <begin position="480"/>
        <end position="510"/>
    </location>
</feature>
<dbReference type="InterPro" id="IPR003599">
    <property type="entry name" value="Ig_sub"/>
</dbReference>
<dbReference type="GeneID" id="113109806"/>
<keyword evidence="4" id="KW-1185">Reference proteome</keyword>
<evidence type="ECO:0000313" key="5">
    <source>
        <dbReference type="RefSeq" id="XP_026129359.1"/>
    </source>
</evidence>
<dbReference type="PANTHER" id="PTHR15317">
    <property type="entry name" value="T-CELL SURFACE PROTEIN TACTILE"/>
    <property type="match status" value="1"/>
</dbReference>
<evidence type="ECO:0000256" key="2">
    <source>
        <dbReference type="SAM" id="Phobius"/>
    </source>
</evidence>
<feature type="domain" description="Ig-like" evidence="3">
    <location>
        <begin position="248"/>
        <end position="296"/>
    </location>
</feature>
<dbReference type="InterPro" id="IPR013783">
    <property type="entry name" value="Ig-like_fold"/>
</dbReference>
<feature type="compositionally biased region" description="Polar residues" evidence="1">
    <location>
        <begin position="362"/>
        <end position="391"/>
    </location>
</feature>
<keyword evidence="2" id="KW-1133">Transmembrane helix</keyword>
<proteinExistence type="predicted"/>
<keyword evidence="2" id="KW-0472">Membrane</keyword>
<dbReference type="PROSITE" id="PS50835">
    <property type="entry name" value="IG_LIKE"/>
    <property type="match status" value="3"/>
</dbReference>
<dbReference type="AlphaFoldDB" id="A0A6P6Q768"/>
<dbReference type="RefSeq" id="XP_026129359.1">
    <property type="nucleotide sequence ID" value="XM_026273574.1"/>
</dbReference>
<reference evidence="5" key="1">
    <citation type="submission" date="2025-08" db="UniProtKB">
        <authorList>
            <consortium name="RefSeq"/>
        </authorList>
    </citation>
    <scope>IDENTIFICATION</scope>
    <source>
        <strain evidence="5">Wakin</strain>
        <tissue evidence="5">Muscle</tissue>
    </source>
</reference>
<dbReference type="KEGG" id="caua:113109806"/>
<feature type="domain" description="Ig-like" evidence="3">
    <location>
        <begin position="8"/>
        <end position="142"/>
    </location>
</feature>
<evidence type="ECO:0000256" key="1">
    <source>
        <dbReference type="SAM" id="MobiDB-lite"/>
    </source>
</evidence>
<name>A0A6P6Q768_CARAU</name>
<dbReference type="InterPro" id="IPR003598">
    <property type="entry name" value="Ig_sub2"/>
</dbReference>
<dbReference type="SMART" id="SM00409">
    <property type="entry name" value="IG"/>
    <property type="match status" value="3"/>
</dbReference>
<accession>A0A6P6Q768</accession>
<gene>
    <name evidence="5" type="primary">LOC113109806</name>
</gene>
<sequence>MDFVMTEPAYKLLIFLFMIRGMYGDIINYYPTATAVEGQNISLQCIVGEEQNFTIIQLEWIKQRKDKDMTDQKIVVFHPGFPIHYFQSGFLLETVTSSKTRKLQGSVLTLREVRVNDTGNYICEITSYPSGSIKRITKLQVTEPPASVKMSYPYGFIKEGDDMKITCSAIPPPIRYKLKRSKNKIFWLESSNGEFTLPHVTRNDSDMYICLPEWDSLVPNLQGLNATVEVTVNFLDGIECNTSSSLNVSAGEDVAISCIAKASQYLQYKWMRGDTTLSLSDTLSLTSMTSEQSGTYKLTAVFLDNQLQTDMEIFIQVLSTQSEGMTTPLPVRTTKHLSSFTSDGTSSWSTDTSVSTSESGHFLTSTVKPNDTLTTLQPRNTSHPAPLTDSSSPPPVGNASTLHASTVKCINTSTDSLSTTPDPATRGRESPTTVTTQKSITAFTTPKASKSSAYIAVPIVLLLLGLIVLLYRRHQNQKRMDMPPPFKPPPPPVKYTSMKNHDVPMTDILV</sequence>
<keyword evidence="2" id="KW-0812">Transmembrane</keyword>
<evidence type="ECO:0000313" key="4">
    <source>
        <dbReference type="Proteomes" id="UP000515129"/>
    </source>
</evidence>
<dbReference type="InterPro" id="IPR013106">
    <property type="entry name" value="Ig_V-set"/>
</dbReference>
<dbReference type="SUPFAM" id="SSF48726">
    <property type="entry name" value="Immunoglobulin"/>
    <property type="match status" value="3"/>
</dbReference>